<sequence>MTESPSTADPLDRIAAALERLSPPRPQPADPLAHPAYVWRGGALTAARAFAPQPLDALYGLEAQKAALFDTLSRLATGAAAHDVLLWGARGTGKSALVKACVGAVQQAGGNLALVEVPGGGLDSLPALFADIAGAARAFAIFIDDLGFDAASDARALRSMLDGGAEARPANARLFVTSNRRHLVPRDIEEQSSAINPRDVVDDNLALADRFGLSLGFHVIDQDAYLAIVRGYAEAHGLPFDAQEAVGWATRRGSRSGRVAWHYIVDLAGRNGRALAE</sequence>
<dbReference type="EMBL" id="JAUQSZ010000017">
    <property type="protein sequence ID" value="MDO7844531.1"/>
    <property type="molecule type" value="Genomic_DNA"/>
</dbReference>
<comment type="caution">
    <text evidence="1">The sequence shown here is derived from an EMBL/GenBank/DDBJ whole genome shotgun (WGS) entry which is preliminary data.</text>
</comment>
<dbReference type="PANTHER" id="PTHR42935">
    <property type="entry name" value="SLR0930 PROTEIN"/>
    <property type="match status" value="1"/>
</dbReference>
<dbReference type="InterPro" id="IPR008533">
    <property type="entry name" value="DUF815"/>
</dbReference>
<name>A0ABT9A3W2_9SPHN</name>
<dbReference type="InterPro" id="IPR027417">
    <property type="entry name" value="P-loop_NTPase"/>
</dbReference>
<organism evidence="1 2">
    <name type="scientific">Sphingomonas immobilis</name>
    <dbReference type="NCBI Taxonomy" id="3063997"/>
    <lineage>
        <taxon>Bacteria</taxon>
        <taxon>Pseudomonadati</taxon>
        <taxon>Pseudomonadota</taxon>
        <taxon>Alphaproteobacteria</taxon>
        <taxon>Sphingomonadales</taxon>
        <taxon>Sphingomonadaceae</taxon>
        <taxon>Sphingomonas</taxon>
    </lineage>
</organism>
<proteinExistence type="predicted"/>
<reference evidence="1" key="1">
    <citation type="submission" date="2023-07" db="EMBL/GenBank/DDBJ databases">
        <authorList>
            <person name="Kim M.K."/>
        </authorList>
    </citation>
    <scope>NUCLEOTIDE SEQUENCE</scope>
    <source>
        <strain evidence="1">CA1-15</strain>
    </source>
</reference>
<accession>A0ABT9A3W2</accession>
<dbReference type="Gene3D" id="3.40.50.300">
    <property type="entry name" value="P-loop containing nucleotide triphosphate hydrolases"/>
    <property type="match status" value="1"/>
</dbReference>
<evidence type="ECO:0000313" key="2">
    <source>
        <dbReference type="Proteomes" id="UP001176468"/>
    </source>
</evidence>
<dbReference type="GO" id="GO:0005524">
    <property type="term" value="F:ATP binding"/>
    <property type="evidence" value="ECO:0007669"/>
    <property type="project" value="UniProtKB-KW"/>
</dbReference>
<dbReference type="Proteomes" id="UP001176468">
    <property type="component" value="Unassembled WGS sequence"/>
</dbReference>
<dbReference type="SUPFAM" id="SSF52540">
    <property type="entry name" value="P-loop containing nucleoside triphosphate hydrolases"/>
    <property type="match status" value="1"/>
</dbReference>
<protein>
    <submittedName>
        <fullName evidence="1">ATP-binding protein</fullName>
    </submittedName>
</protein>
<dbReference type="RefSeq" id="WP_304562928.1">
    <property type="nucleotide sequence ID" value="NZ_JAUQSZ010000017.1"/>
</dbReference>
<evidence type="ECO:0000313" key="1">
    <source>
        <dbReference type="EMBL" id="MDO7844531.1"/>
    </source>
</evidence>
<keyword evidence="1" id="KW-0067">ATP-binding</keyword>
<gene>
    <name evidence="1" type="ORF">Q5H94_19530</name>
</gene>
<keyword evidence="1" id="KW-0547">Nucleotide-binding</keyword>
<dbReference type="PANTHER" id="PTHR42935:SF1">
    <property type="entry name" value="SLR0930 PROTEIN"/>
    <property type="match status" value="1"/>
</dbReference>
<keyword evidence="2" id="KW-1185">Reference proteome</keyword>
<dbReference type="Pfam" id="PF05673">
    <property type="entry name" value="DUF815"/>
    <property type="match status" value="1"/>
</dbReference>